<evidence type="ECO:0000313" key="2">
    <source>
        <dbReference type="EMBL" id="EEF59495.1"/>
    </source>
</evidence>
<comment type="caution">
    <text evidence="2">The sequence shown here is derived from an EMBL/GenBank/DDBJ whole genome shotgun (WGS) entry which is preliminary data.</text>
</comment>
<keyword evidence="1" id="KW-1133">Transmembrane helix</keyword>
<dbReference type="Proteomes" id="UP000003688">
    <property type="component" value="Unassembled WGS sequence"/>
</dbReference>
<keyword evidence="1" id="KW-0472">Membrane</keyword>
<name>B9XL01_PEDPL</name>
<protein>
    <submittedName>
        <fullName evidence="2">Uncharacterized protein</fullName>
    </submittedName>
</protein>
<keyword evidence="3" id="KW-1185">Reference proteome</keyword>
<dbReference type="AlphaFoldDB" id="B9XL01"/>
<evidence type="ECO:0000313" key="3">
    <source>
        <dbReference type="Proteomes" id="UP000003688"/>
    </source>
</evidence>
<sequence length="68" mass="7381">MLPHPRTRPTDSNSTARLVLMVDTVCMVKGLLCYFAVANAARSPTMPAIQPNPHLFPAEAADDFNPTV</sequence>
<evidence type="ECO:0000256" key="1">
    <source>
        <dbReference type="SAM" id="Phobius"/>
    </source>
</evidence>
<accession>B9XL01</accession>
<keyword evidence="1" id="KW-0812">Transmembrane</keyword>
<gene>
    <name evidence="2" type="ORF">Cflav_PD2339</name>
</gene>
<proteinExistence type="predicted"/>
<feature type="transmembrane region" description="Helical" evidence="1">
    <location>
        <begin position="15"/>
        <end position="37"/>
    </location>
</feature>
<organism evidence="2 3">
    <name type="scientific">Pedosphaera parvula (strain Ellin514)</name>
    <dbReference type="NCBI Taxonomy" id="320771"/>
    <lineage>
        <taxon>Bacteria</taxon>
        <taxon>Pseudomonadati</taxon>
        <taxon>Verrucomicrobiota</taxon>
        <taxon>Pedosphaerae</taxon>
        <taxon>Pedosphaerales</taxon>
        <taxon>Pedosphaeraceae</taxon>
        <taxon>Pedosphaera</taxon>
    </lineage>
</organism>
<reference evidence="2 3" key="1">
    <citation type="journal article" date="2011" name="J. Bacteriol.">
        <title>Genome sequence of 'Pedosphaera parvula' Ellin514, an aerobic Verrucomicrobial isolate from pasture soil.</title>
        <authorList>
            <person name="Kant R."/>
            <person name="van Passel M.W."/>
            <person name="Sangwan P."/>
            <person name="Palva A."/>
            <person name="Lucas S."/>
            <person name="Copeland A."/>
            <person name="Lapidus A."/>
            <person name="Glavina Del Rio T."/>
            <person name="Dalin E."/>
            <person name="Tice H."/>
            <person name="Bruce D."/>
            <person name="Goodwin L."/>
            <person name="Pitluck S."/>
            <person name="Chertkov O."/>
            <person name="Larimer F.W."/>
            <person name="Land M.L."/>
            <person name="Hauser L."/>
            <person name="Brettin T.S."/>
            <person name="Detter J.C."/>
            <person name="Han S."/>
            <person name="de Vos W.M."/>
            <person name="Janssen P.H."/>
            <person name="Smidt H."/>
        </authorList>
    </citation>
    <scope>NUCLEOTIDE SEQUENCE [LARGE SCALE GENOMIC DNA]</scope>
    <source>
        <strain evidence="2 3">Ellin514</strain>
    </source>
</reference>
<dbReference type="EMBL" id="ABOX02000027">
    <property type="protein sequence ID" value="EEF59495.1"/>
    <property type="molecule type" value="Genomic_DNA"/>
</dbReference>